<keyword evidence="3" id="KW-1185">Reference proteome</keyword>
<sequence length="168" mass="18753">MRRLSCLGVAVILLYPVTGSAAIDDTQLSVWANEAIVATYTYNYKNYLTRQRDIAKYFTADGWIQYTKALNASKLPETVQKNLYYVSAVATLPPEIKSTGSAQWQATMPLLVIYKNPQYKQKQTLNITINFMQAPSGQGVRGLVIKNLQAKVAKPACQCQPEEAISQR</sequence>
<keyword evidence="1" id="KW-0732">Signal</keyword>
<name>A0A0W0YZB7_LEGSP</name>
<accession>A0A0W0YZB7</accession>
<evidence type="ECO:0000313" key="2">
    <source>
        <dbReference type="EMBL" id="KTD62240.1"/>
    </source>
</evidence>
<proteinExistence type="predicted"/>
<dbReference type="PATRIC" id="fig|452.5.peg.2300"/>
<gene>
    <name evidence="2" type="ORF">Lspi_2090</name>
</gene>
<dbReference type="RefSeq" id="WP_193392661.1">
    <property type="nucleotide sequence ID" value="NZ_CAAAII010000004.1"/>
</dbReference>
<feature type="chain" id="PRO_5006918109" description="Protein IcmL-like protein" evidence="1">
    <location>
        <begin position="22"/>
        <end position="168"/>
    </location>
</feature>
<dbReference type="Proteomes" id="UP000054877">
    <property type="component" value="Unassembled WGS sequence"/>
</dbReference>
<dbReference type="AlphaFoldDB" id="A0A0W0YZB7"/>
<evidence type="ECO:0000313" key="3">
    <source>
        <dbReference type="Proteomes" id="UP000054877"/>
    </source>
</evidence>
<protein>
    <recommendedName>
        <fullName evidence="4">Protein IcmL-like protein</fullName>
    </recommendedName>
</protein>
<dbReference type="InterPro" id="IPR021055">
    <property type="entry name" value="T4BSS_IcmL/DotI"/>
</dbReference>
<dbReference type="EMBL" id="LNYX01000030">
    <property type="protein sequence ID" value="KTD62240.1"/>
    <property type="molecule type" value="Genomic_DNA"/>
</dbReference>
<evidence type="ECO:0008006" key="4">
    <source>
        <dbReference type="Google" id="ProtNLM"/>
    </source>
</evidence>
<dbReference type="Pfam" id="PF11393">
    <property type="entry name" value="T4BSS_DotI_IcmL"/>
    <property type="match status" value="1"/>
</dbReference>
<feature type="signal peptide" evidence="1">
    <location>
        <begin position="1"/>
        <end position="21"/>
    </location>
</feature>
<dbReference type="CDD" id="cd16385">
    <property type="entry name" value="IcmL"/>
    <property type="match status" value="1"/>
</dbReference>
<evidence type="ECO:0000256" key="1">
    <source>
        <dbReference type="SAM" id="SignalP"/>
    </source>
</evidence>
<comment type="caution">
    <text evidence="2">The sequence shown here is derived from an EMBL/GenBank/DDBJ whole genome shotgun (WGS) entry which is preliminary data.</text>
</comment>
<organism evidence="2 3">
    <name type="scientific">Legionella spiritensis</name>
    <dbReference type="NCBI Taxonomy" id="452"/>
    <lineage>
        <taxon>Bacteria</taxon>
        <taxon>Pseudomonadati</taxon>
        <taxon>Pseudomonadota</taxon>
        <taxon>Gammaproteobacteria</taxon>
        <taxon>Legionellales</taxon>
        <taxon>Legionellaceae</taxon>
        <taxon>Legionella</taxon>
    </lineage>
</organism>
<reference evidence="2 3" key="1">
    <citation type="submission" date="2015-11" db="EMBL/GenBank/DDBJ databases">
        <title>Genomic analysis of 38 Legionella species identifies large and diverse effector repertoires.</title>
        <authorList>
            <person name="Burstein D."/>
            <person name="Amaro F."/>
            <person name="Zusman T."/>
            <person name="Lifshitz Z."/>
            <person name="Cohen O."/>
            <person name="Gilbert J.A."/>
            <person name="Pupko T."/>
            <person name="Shuman H.A."/>
            <person name="Segal G."/>
        </authorList>
    </citation>
    <scope>NUCLEOTIDE SEQUENCE [LARGE SCALE GENOMIC DNA]</scope>
    <source>
        <strain evidence="2 3">Mt.St.Helens-9</strain>
    </source>
</reference>